<dbReference type="InterPro" id="IPR035093">
    <property type="entry name" value="RelE/ParE_toxin_dom_sf"/>
</dbReference>
<sequence length="82" mass="10077">MYRVIFTQRALKDWKNLDKETQDRIAMKLKEFAKEPFRYARKLIHPKIGTYRFRIGDYRVIFDIDDDNIVILRIGHRKSIYK</sequence>
<protein>
    <submittedName>
        <fullName evidence="3">Plasmid stabilization system</fullName>
    </submittedName>
    <submittedName>
        <fullName evidence="4">Type II toxin-antitoxin system RelE/ParE family toxin</fullName>
    </submittedName>
</protein>
<gene>
    <name evidence="4" type="ORF">ENI35_02405</name>
    <name evidence="3" type="ORF">HS1_002446</name>
</gene>
<keyword evidence="5" id="KW-1185">Reference proteome</keyword>
<dbReference type="EMBL" id="CP013015">
    <property type="protein sequence ID" value="AMM42228.1"/>
    <property type="molecule type" value="Genomic_DNA"/>
</dbReference>
<dbReference type="Pfam" id="PF05016">
    <property type="entry name" value="ParE_toxin"/>
    <property type="match status" value="1"/>
</dbReference>
<evidence type="ECO:0000256" key="2">
    <source>
        <dbReference type="ARBA" id="ARBA00022649"/>
    </source>
</evidence>
<accession>A0A7C2A3L4</accession>
<dbReference type="Gene3D" id="3.30.2310.20">
    <property type="entry name" value="RelE-like"/>
    <property type="match status" value="1"/>
</dbReference>
<dbReference type="InterPro" id="IPR007712">
    <property type="entry name" value="RelE/ParE_toxin"/>
</dbReference>
<evidence type="ECO:0000313" key="4">
    <source>
        <dbReference type="EMBL" id="HEC67654.1"/>
    </source>
</evidence>
<dbReference type="OrthoDB" id="9797723at2"/>
<proteinExistence type="inferred from homology"/>
<dbReference type="Proteomes" id="UP000070560">
    <property type="component" value="Chromosome"/>
</dbReference>
<dbReference type="Proteomes" id="UP000885738">
    <property type="component" value="Unassembled WGS sequence"/>
</dbReference>
<organism evidence="4">
    <name type="scientific">Desulfofervidus auxilii</name>
    <dbReference type="NCBI Taxonomy" id="1621989"/>
    <lineage>
        <taxon>Bacteria</taxon>
        <taxon>Pseudomonadati</taxon>
        <taxon>Thermodesulfobacteriota</taxon>
        <taxon>Candidatus Desulfofervidia</taxon>
        <taxon>Candidatus Desulfofervidales</taxon>
        <taxon>Candidatus Desulfofervidaceae</taxon>
        <taxon>Candidatus Desulfofervidus</taxon>
    </lineage>
</organism>
<dbReference type="PANTHER" id="PTHR35601">
    <property type="entry name" value="TOXIN RELE"/>
    <property type="match status" value="1"/>
</dbReference>
<name>A0A7C2A3L4_DESA2</name>
<dbReference type="AlphaFoldDB" id="A0A7C2A3L4"/>
<dbReference type="KEGG" id="daw:HS1_002446"/>
<dbReference type="EMBL" id="DRIH01000077">
    <property type="protein sequence ID" value="HEC67654.1"/>
    <property type="molecule type" value="Genomic_DNA"/>
</dbReference>
<dbReference type="NCBIfam" id="TIGR02385">
    <property type="entry name" value="RelE_StbE"/>
    <property type="match status" value="1"/>
</dbReference>
<evidence type="ECO:0000256" key="1">
    <source>
        <dbReference type="ARBA" id="ARBA00006226"/>
    </source>
</evidence>
<dbReference type="PANTHER" id="PTHR35601:SF1">
    <property type="entry name" value="TOXIN RELE"/>
    <property type="match status" value="1"/>
</dbReference>
<reference evidence="4" key="2">
    <citation type="journal article" date="2020" name="mSystems">
        <title>Genome- and Community-Level Interaction Insights into Carbon Utilization and Element Cycling Functions of Hydrothermarchaeota in Hydrothermal Sediment.</title>
        <authorList>
            <person name="Zhou Z."/>
            <person name="Liu Y."/>
            <person name="Xu W."/>
            <person name="Pan J."/>
            <person name="Luo Z.H."/>
            <person name="Li M."/>
        </authorList>
    </citation>
    <scope>NUCLEOTIDE SEQUENCE [LARGE SCALE GENOMIC DNA]</scope>
    <source>
        <strain evidence="4">HyVt-389</strain>
    </source>
</reference>
<comment type="similarity">
    <text evidence="1">Belongs to the RelE toxin family.</text>
</comment>
<reference evidence="3 5" key="1">
    <citation type="submission" date="2015-10" db="EMBL/GenBank/DDBJ databases">
        <title>Candidatus Desulfofervidus auxilii, a hydrogenotrophic sulfate-reducing bacterium involved in the thermophilic anaerobic oxidation of methane.</title>
        <authorList>
            <person name="Krukenberg V."/>
            <person name="Richter M."/>
            <person name="Wegener G."/>
        </authorList>
    </citation>
    <scope>NUCLEOTIDE SEQUENCE [LARGE SCALE GENOMIC DNA]</scope>
    <source>
        <strain evidence="3 5">HS1</strain>
    </source>
</reference>
<keyword evidence="2" id="KW-1277">Toxin-antitoxin system</keyword>
<evidence type="ECO:0000313" key="5">
    <source>
        <dbReference type="Proteomes" id="UP000070560"/>
    </source>
</evidence>
<evidence type="ECO:0000313" key="3">
    <source>
        <dbReference type="EMBL" id="AMM42228.1"/>
    </source>
</evidence>
<dbReference type="SUPFAM" id="SSF143011">
    <property type="entry name" value="RelE-like"/>
    <property type="match status" value="1"/>
</dbReference>
<dbReference type="RefSeq" id="WP_066066064.1">
    <property type="nucleotide sequence ID" value="NZ_CP013015.1"/>
</dbReference>